<accession>A0AAE3K6M9</accession>
<organism evidence="2 3">
    <name type="scientific">Natranaeroarchaeum aerophilus</name>
    <dbReference type="NCBI Taxonomy" id="2917711"/>
    <lineage>
        <taxon>Archaea</taxon>
        <taxon>Methanobacteriati</taxon>
        <taxon>Methanobacteriota</taxon>
        <taxon>Stenosarchaea group</taxon>
        <taxon>Halobacteria</taxon>
        <taxon>Halobacteriales</taxon>
        <taxon>Natronoarchaeaceae</taxon>
        <taxon>Natranaeroarchaeum</taxon>
    </lineage>
</organism>
<protein>
    <submittedName>
        <fullName evidence="2">Uncharacterized protein</fullName>
    </submittedName>
</protein>
<dbReference type="RefSeq" id="WP_250598580.1">
    <property type="nucleotide sequence ID" value="NZ_JAKRVY010000014.1"/>
</dbReference>
<dbReference type="InterPro" id="IPR027267">
    <property type="entry name" value="AH/BAR_dom_sf"/>
</dbReference>
<comment type="caution">
    <text evidence="2">The sequence shown here is derived from an EMBL/GenBank/DDBJ whole genome shotgun (WGS) entry which is preliminary data.</text>
</comment>
<feature type="region of interest" description="Disordered" evidence="1">
    <location>
        <begin position="127"/>
        <end position="179"/>
    </location>
</feature>
<dbReference type="AlphaFoldDB" id="A0AAE3K6M9"/>
<feature type="compositionally biased region" description="Basic and acidic residues" evidence="1">
    <location>
        <begin position="170"/>
        <end position="179"/>
    </location>
</feature>
<evidence type="ECO:0000256" key="1">
    <source>
        <dbReference type="SAM" id="MobiDB-lite"/>
    </source>
</evidence>
<keyword evidence="3" id="KW-1185">Reference proteome</keyword>
<dbReference type="Proteomes" id="UP001202674">
    <property type="component" value="Unassembled WGS sequence"/>
</dbReference>
<evidence type="ECO:0000313" key="3">
    <source>
        <dbReference type="Proteomes" id="UP001202674"/>
    </source>
</evidence>
<gene>
    <name evidence="2" type="ORF">AArcSt11_16000</name>
</gene>
<sequence length="387" mass="43088">MHPITSVADSVLDTHGPRSAAADELCQVLADENPDEHRLKDALVDAVEAIETAAAVTDTIGRISNPTDRGQIESARSSIHNESGKLPSALEPVLDGTLTVHDDLDECETEYGRLEDAAVELCETVEREQDTRVPGGDITSRTGQASEAIESMEETTSQSSEPALSSVVDDVERSARPTTDRTRTLLETLRESDDNGEIASVLRSAVEDLDEYAELHAPLADIGHRDVRRRLTSLDDELQREEGAIYRHLADRIRELDTMVERDDIDSVQLYAIYQECTFYDRTLLPRLSRSDSGSGSTDVSRQLRNVEDRRTAIENDYVTVRADHNHTIPNHFLSLVSSLCDRARDLDDNQSERAAGILMAADELLDGVEQLYERNEYSVMLRRLRG</sequence>
<name>A0AAE3K6M9_9EURY</name>
<proteinExistence type="predicted"/>
<dbReference type="EMBL" id="JAKRVY010000014">
    <property type="protein sequence ID" value="MCL9815158.1"/>
    <property type="molecule type" value="Genomic_DNA"/>
</dbReference>
<reference evidence="2 3" key="1">
    <citation type="journal article" date="2022" name="Syst. Appl. Microbiol.">
        <title>Natronocalculus amylovorans gen. nov., sp. nov., and Natranaeroarchaeum aerophilus sp. nov., dominant culturable amylolytic natronoarchaea from hypersaline soda lakes in southwestern Siberia.</title>
        <authorList>
            <person name="Sorokin D.Y."/>
            <person name="Elcheninov A.G."/>
            <person name="Khizhniak T.V."/>
            <person name="Koenen M."/>
            <person name="Bale N.J."/>
            <person name="Damste J.S.S."/>
            <person name="Kublanov I.V."/>
        </authorList>
    </citation>
    <scope>NUCLEOTIDE SEQUENCE [LARGE SCALE GENOMIC DNA]</scope>
    <source>
        <strain evidence="2 3">AArc-St1-1</strain>
    </source>
</reference>
<dbReference type="Gene3D" id="1.20.1270.60">
    <property type="entry name" value="Arfaptin homology (AH) domain/BAR domain"/>
    <property type="match status" value="1"/>
</dbReference>
<evidence type="ECO:0000313" key="2">
    <source>
        <dbReference type="EMBL" id="MCL9815158.1"/>
    </source>
</evidence>